<dbReference type="Proteomes" id="UP000799755">
    <property type="component" value="Unassembled WGS sequence"/>
</dbReference>
<reference evidence="1" key="1">
    <citation type="journal article" date="2020" name="Stud. Mycol.">
        <title>101 Dothideomycetes genomes: a test case for predicting lifestyles and emergence of pathogens.</title>
        <authorList>
            <person name="Haridas S."/>
            <person name="Albert R."/>
            <person name="Binder M."/>
            <person name="Bloem J."/>
            <person name="Labutti K."/>
            <person name="Salamov A."/>
            <person name="Andreopoulos B."/>
            <person name="Baker S."/>
            <person name="Barry K."/>
            <person name="Bills G."/>
            <person name="Bluhm B."/>
            <person name="Cannon C."/>
            <person name="Castanera R."/>
            <person name="Culley D."/>
            <person name="Daum C."/>
            <person name="Ezra D."/>
            <person name="Gonzalez J."/>
            <person name="Henrissat B."/>
            <person name="Kuo A."/>
            <person name="Liang C."/>
            <person name="Lipzen A."/>
            <person name="Lutzoni F."/>
            <person name="Magnuson J."/>
            <person name="Mondo S."/>
            <person name="Nolan M."/>
            <person name="Ohm R."/>
            <person name="Pangilinan J."/>
            <person name="Park H.-J."/>
            <person name="Ramirez L."/>
            <person name="Alfaro M."/>
            <person name="Sun H."/>
            <person name="Tritt A."/>
            <person name="Yoshinaga Y."/>
            <person name="Zwiers L.-H."/>
            <person name="Turgeon B."/>
            <person name="Goodwin S."/>
            <person name="Spatafora J."/>
            <person name="Crous P."/>
            <person name="Grigoriev I."/>
        </authorList>
    </citation>
    <scope>NUCLEOTIDE SEQUENCE</scope>
    <source>
        <strain evidence="1">ATCC 200398</strain>
    </source>
</reference>
<keyword evidence="2" id="KW-1185">Reference proteome</keyword>
<accession>A0ACB6QZV8</accession>
<gene>
    <name evidence="1" type="ORF">BDR25DRAFT_353545</name>
</gene>
<evidence type="ECO:0000313" key="1">
    <source>
        <dbReference type="EMBL" id="KAF2472529.1"/>
    </source>
</evidence>
<name>A0ACB6QZV8_9PLEO</name>
<sequence>MFHLMEYGAAIYITYSEPILPLYTCTPTTLSNAAQLGQLKFQKVRWSIAGKYLDIFLQAVGVALDSSSRTEAALSYYGGSVKNTILIFQGHLYYHSIELLCTNFRRFSTISEIFKVRNKHEAMLGEGEVIVSTTKGAEATLLFWYSVPLNLKYLLQYNLFPGGDPPWLRISWV</sequence>
<protein>
    <submittedName>
        <fullName evidence="1">Uncharacterized protein</fullName>
    </submittedName>
</protein>
<dbReference type="EMBL" id="MU003502">
    <property type="protein sequence ID" value="KAF2472529.1"/>
    <property type="molecule type" value="Genomic_DNA"/>
</dbReference>
<comment type="caution">
    <text evidence="1">The sequence shown here is derived from an EMBL/GenBank/DDBJ whole genome shotgun (WGS) entry which is preliminary data.</text>
</comment>
<organism evidence="1 2">
    <name type="scientific">Lindgomyces ingoldianus</name>
    <dbReference type="NCBI Taxonomy" id="673940"/>
    <lineage>
        <taxon>Eukaryota</taxon>
        <taxon>Fungi</taxon>
        <taxon>Dikarya</taxon>
        <taxon>Ascomycota</taxon>
        <taxon>Pezizomycotina</taxon>
        <taxon>Dothideomycetes</taxon>
        <taxon>Pleosporomycetidae</taxon>
        <taxon>Pleosporales</taxon>
        <taxon>Lindgomycetaceae</taxon>
        <taxon>Lindgomyces</taxon>
    </lineage>
</organism>
<proteinExistence type="predicted"/>
<evidence type="ECO:0000313" key="2">
    <source>
        <dbReference type="Proteomes" id="UP000799755"/>
    </source>
</evidence>